<feature type="region of interest" description="Disordered" evidence="1">
    <location>
        <begin position="192"/>
        <end position="289"/>
    </location>
</feature>
<evidence type="ECO:0000313" key="3">
    <source>
        <dbReference type="EMBL" id="EMS46669.1"/>
    </source>
</evidence>
<dbReference type="Pfam" id="PF12776">
    <property type="entry name" value="Myb_DNA-bind_3"/>
    <property type="match status" value="1"/>
</dbReference>
<dbReference type="PANTHER" id="PTHR46934">
    <property type="entry name" value="MYB_DNA-BIND_3 DOMAIN-CONTAINING PROTEIN-RELATED"/>
    <property type="match status" value="1"/>
</dbReference>
<organism evidence="3">
    <name type="scientific">Triticum urartu</name>
    <name type="common">Red wild einkorn</name>
    <name type="synonym">Crithodium urartu</name>
    <dbReference type="NCBI Taxonomy" id="4572"/>
    <lineage>
        <taxon>Eukaryota</taxon>
        <taxon>Viridiplantae</taxon>
        <taxon>Streptophyta</taxon>
        <taxon>Embryophyta</taxon>
        <taxon>Tracheophyta</taxon>
        <taxon>Spermatophyta</taxon>
        <taxon>Magnoliopsida</taxon>
        <taxon>Liliopsida</taxon>
        <taxon>Poales</taxon>
        <taxon>Poaceae</taxon>
        <taxon>BOP clade</taxon>
        <taxon>Pooideae</taxon>
        <taxon>Triticodae</taxon>
        <taxon>Triticeae</taxon>
        <taxon>Triticinae</taxon>
        <taxon>Triticum</taxon>
    </lineage>
</organism>
<dbReference type="STRING" id="4572.M7ZF04"/>
<dbReference type="PANTHER" id="PTHR46934:SF6">
    <property type="entry name" value="MYB_SANT-LIKE DOMAIN-CONTAINING PROTEIN"/>
    <property type="match status" value="1"/>
</dbReference>
<dbReference type="eggNOG" id="ENOG502QWB8">
    <property type="taxonomic scope" value="Eukaryota"/>
</dbReference>
<dbReference type="InterPro" id="IPR024752">
    <property type="entry name" value="Myb/SANT-like_dom"/>
</dbReference>
<sequence length="386" mass="43858">MARYATNANPLLFVTLPDGDDRPRHVPTSSSNQRDLDSCIDLLLKLYCHRFNMTQNRAKWTARYEKGLVEVLAEYNLSHYRGQNGWTTEGWNQVVKELNNLYPEARFTKDQVQDKEAQLKKHYKNIKLIVNRSGISWNDIACVINTMPEKWEEIIAEDPKLKMYEGKSFPLYEALGVLYEGHIAQGRHCLTSRKPPIGTKTGSNFGAKDKMVASTSKKNTRHGRDDNVRTSSIIDINDTPTLDDVDERENTVNDEEELASEDADGDQPQISESSAKGKKTKKQKGATSVQRLEDSMMAYVNFKKDQASKKEKVSQQGKQPSITECLQVLNDMDDVPDEVKIFASDVFKDAANREIFLGYNSRLRGMWLKKEVDKISPQPPPCCPFA</sequence>
<evidence type="ECO:0000259" key="2">
    <source>
        <dbReference type="Pfam" id="PF12776"/>
    </source>
</evidence>
<dbReference type="EMBL" id="KD271584">
    <property type="protein sequence ID" value="EMS46669.1"/>
    <property type="molecule type" value="Genomic_DNA"/>
</dbReference>
<feature type="compositionally biased region" description="Acidic residues" evidence="1">
    <location>
        <begin position="241"/>
        <end position="265"/>
    </location>
</feature>
<dbReference type="AlphaFoldDB" id="M7ZF04"/>
<evidence type="ECO:0000256" key="1">
    <source>
        <dbReference type="SAM" id="MobiDB-lite"/>
    </source>
</evidence>
<feature type="region of interest" description="Disordered" evidence="1">
    <location>
        <begin position="15"/>
        <end position="34"/>
    </location>
</feature>
<feature type="compositionally biased region" description="Polar residues" evidence="1">
    <location>
        <begin position="229"/>
        <end position="240"/>
    </location>
</feature>
<accession>M7ZF04</accession>
<name>M7ZF04_TRIUA</name>
<feature type="domain" description="Myb/SANT-like" evidence="2">
    <location>
        <begin position="59"/>
        <end position="153"/>
    </location>
</feature>
<dbReference type="OMA" id="QSSHYGE"/>
<proteinExistence type="predicted"/>
<protein>
    <recommendedName>
        <fullName evidence="2">Myb/SANT-like domain-containing protein</fullName>
    </recommendedName>
</protein>
<gene>
    <name evidence="3" type="ORF">TRIUR3_02313</name>
</gene>
<reference evidence="3" key="1">
    <citation type="journal article" date="2013" name="Nature">
        <title>Draft genome of the wheat A-genome progenitor Triticum urartu.</title>
        <authorList>
            <person name="Ling H.Q."/>
            <person name="Zhao S."/>
            <person name="Liu D."/>
            <person name="Wang J."/>
            <person name="Sun H."/>
            <person name="Zhang C."/>
            <person name="Fan H."/>
            <person name="Li D."/>
            <person name="Dong L."/>
            <person name="Tao Y."/>
            <person name="Gao C."/>
            <person name="Wu H."/>
            <person name="Li Y."/>
            <person name="Cui Y."/>
            <person name="Guo X."/>
            <person name="Zheng S."/>
            <person name="Wang B."/>
            <person name="Yu K."/>
            <person name="Liang Q."/>
            <person name="Yang W."/>
            <person name="Lou X."/>
            <person name="Chen J."/>
            <person name="Feng M."/>
            <person name="Jian J."/>
            <person name="Zhang X."/>
            <person name="Luo G."/>
            <person name="Jiang Y."/>
            <person name="Liu J."/>
            <person name="Wang Z."/>
            <person name="Sha Y."/>
            <person name="Zhang B."/>
            <person name="Wu H."/>
            <person name="Tang D."/>
            <person name="Shen Q."/>
            <person name="Xue P."/>
            <person name="Zou S."/>
            <person name="Wang X."/>
            <person name="Liu X."/>
            <person name="Wang F."/>
            <person name="Yang Y."/>
            <person name="An X."/>
            <person name="Dong Z."/>
            <person name="Zhang K."/>
            <person name="Zhang X."/>
            <person name="Luo M.C."/>
            <person name="Dvorak J."/>
            <person name="Tong Y."/>
            <person name="Wang J."/>
            <person name="Yang H."/>
            <person name="Li Z."/>
            <person name="Wang D."/>
            <person name="Zhang A."/>
            <person name="Wang J."/>
        </authorList>
    </citation>
    <scope>NUCLEOTIDE SEQUENCE</scope>
</reference>